<evidence type="ECO:0000313" key="3">
    <source>
        <dbReference type="EMBL" id="CAB3788864.1"/>
    </source>
</evidence>
<accession>A0A6J5FX63</accession>
<dbReference type="GO" id="GO:0015086">
    <property type="term" value="F:cadmium ion transmembrane transporter activity"/>
    <property type="evidence" value="ECO:0007669"/>
    <property type="project" value="TreeGrafter"/>
</dbReference>
<proteinExistence type="inferred from homology"/>
<comment type="similarity">
    <text evidence="1">Belongs to the cation transport ATPase (P-type) (TC 3.A.3) family. Type IB subfamily.</text>
</comment>
<dbReference type="AlphaFoldDB" id="A0A6J5FX63"/>
<dbReference type="InterPro" id="IPR008250">
    <property type="entry name" value="ATPase_P-typ_transduc_dom_A_sf"/>
</dbReference>
<keyword evidence="4" id="KW-1185">Reference proteome</keyword>
<dbReference type="RefSeq" id="WP_343052351.1">
    <property type="nucleotide sequence ID" value="NZ_CADIKL010000011.1"/>
</dbReference>
<dbReference type="EMBL" id="CADIKL010000011">
    <property type="protein sequence ID" value="CAB3788864.1"/>
    <property type="molecule type" value="Genomic_DNA"/>
</dbReference>
<organism evidence="3 4">
    <name type="scientific">Paraburkholderia caffeinitolerans</name>
    <dbReference type="NCBI Taxonomy" id="1723730"/>
    <lineage>
        <taxon>Bacteria</taxon>
        <taxon>Pseudomonadati</taxon>
        <taxon>Pseudomonadota</taxon>
        <taxon>Betaproteobacteria</taxon>
        <taxon>Burkholderiales</taxon>
        <taxon>Burkholderiaceae</taxon>
        <taxon>Paraburkholderia</taxon>
    </lineage>
</organism>
<dbReference type="SUPFAM" id="SSF81653">
    <property type="entry name" value="Calcium ATPase, transduction domain A"/>
    <property type="match status" value="1"/>
</dbReference>
<reference evidence="3 4" key="1">
    <citation type="submission" date="2020-04" db="EMBL/GenBank/DDBJ databases">
        <authorList>
            <person name="De Canck E."/>
        </authorList>
    </citation>
    <scope>NUCLEOTIDE SEQUENCE [LARGE SCALE GENOMIC DNA]</scope>
    <source>
        <strain evidence="3 4">LMG 28688</strain>
    </source>
</reference>
<dbReference type="PANTHER" id="PTHR48085:SF5">
    <property type="entry name" value="CADMIUM_ZINC-TRANSPORTING ATPASE HMA4-RELATED"/>
    <property type="match status" value="1"/>
</dbReference>
<protein>
    <submittedName>
        <fullName evidence="3">Copper-transporting P-type ATPase</fullName>
    </submittedName>
</protein>
<evidence type="ECO:0000313" key="4">
    <source>
        <dbReference type="Proteomes" id="UP000494119"/>
    </source>
</evidence>
<dbReference type="Gene3D" id="2.70.150.10">
    <property type="entry name" value="Calcium-transporting ATPase, cytoplasmic transduction domain A"/>
    <property type="match status" value="1"/>
</dbReference>
<evidence type="ECO:0000256" key="1">
    <source>
        <dbReference type="ARBA" id="ARBA00006024"/>
    </source>
</evidence>
<dbReference type="InterPro" id="IPR051014">
    <property type="entry name" value="Cation_Transport_ATPase_IB"/>
</dbReference>
<evidence type="ECO:0000259" key="2">
    <source>
        <dbReference type="Pfam" id="PF00122"/>
    </source>
</evidence>
<dbReference type="Proteomes" id="UP000494119">
    <property type="component" value="Unassembled WGS sequence"/>
</dbReference>
<dbReference type="Pfam" id="PF00122">
    <property type="entry name" value="E1-E2_ATPase"/>
    <property type="match status" value="1"/>
</dbReference>
<dbReference type="GO" id="GO:0016020">
    <property type="term" value="C:membrane"/>
    <property type="evidence" value="ECO:0007669"/>
    <property type="project" value="TreeGrafter"/>
</dbReference>
<gene>
    <name evidence="3" type="primary">actP_1</name>
    <name evidence="3" type="ORF">LMG28688_02773</name>
</gene>
<dbReference type="PANTHER" id="PTHR48085">
    <property type="entry name" value="CADMIUM/ZINC-TRANSPORTING ATPASE HMA2-RELATED"/>
    <property type="match status" value="1"/>
</dbReference>
<dbReference type="InterPro" id="IPR059000">
    <property type="entry name" value="ATPase_P-type_domA"/>
</dbReference>
<name>A0A6J5FX63_9BURK</name>
<sequence length="129" mass="13400">MTALLSHAPRNATRLEAGQWNRVSLEHFAVGDRLMVRHADIVPVGGTLAGNAELDESTLTGESHLCTHEGGATARSGAINAGPTFEMIASATAAHSTFAGIVRMVEMTQRDCSPAVRLATPGGLSPAHS</sequence>
<feature type="domain" description="P-type ATPase A" evidence="2">
    <location>
        <begin position="7"/>
        <end position="106"/>
    </location>
</feature>